<reference evidence="6" key="1">
    <citation type="journal article" date="2020" name="Nature">
        <title>Giant virus diversity and host interactions through global metagenomics.</title>
        <authorList>
            <person name="Schulz F."/>
            <person name="Roux S."/>
            <person name="Paez-Espino D."/>
            <person name="Jungbluth S."/>
            <person name="Walsh D.A."/>
            <person name="Denef V.J."/>
            <person name="McMahon K.D."/>
            <person name="Konstantinidis K.T."/>
            <person name="Eloe-Fadrosh E.A."/>
            <person name="Kyrpides N.C."/>
            <person name="Woyke T."/>
        </authorList>
    </citation>
    <scope>NUCLEOTIDE SEQUENCE</scope>
    <source>
        <strain evidence="6">GVMAG-M-3300023174-92</strain>
    </source>
</reference>
<dbReference type="InterPro" id="IPR029060">
    <property type="entry name" value="PIN-like_dom_sf"/>
</dbReference>
<dbReference type="InterPro" id="IPR006084">
    <property type="entry name" value="XPG/Rad2"/>
</dbReference>
<dbReference type="Pfam" id="PF00867">
    <property type="entry name" value="XPG_I"/>
    <property type="match status" value="1"/>
</dbReference>
<keyword evidence="3" id="KW-0460">Magnesium</keyword>
<dbReference type="Gene3D" id="3.40.50.1010">
    <property type="entry name" value="5'-nuclease"/>
    <property type="match status" value="1"/>
</dbReference>
<dbReference type="InterPro" id="IPR006086">
    <property type="entry name" value="XPG-I_dom"/>
</dbReference>
<dbReference type="GO" id="GO:0017108">
    <property type="term" value="F:5'-flap endonuclease activity"/>
    <property type="evidence" value="ECO:0007669"/>
    <property type="project" value="TreeGrafter"/>
</dbReference>
<feature type="domain" description="XPG-I" evidence="4">
    <location>
        <begin position="140"/>
        <end position="209"/>
    </location>
</feature>
<evidence type="ECO:0008006" key="7">
    <source>
        <dbReference type="Google" id="ProtNLM"/>
    </source>
</evidence>
<dbReference type="EMBL" id="MN739694">
    <property type="protein sequence ID" value="QHT21495.1"/>
    <property type="molecule type" value="Genomic_DNA"/>
</dbReference>
<keyword evidence="2" id="KW-0255">Endonuclease</keyword>
<accession>A0A6C0E255</accession>
<sequence>MGIPNLNKLLLNRCSHNSIYKIHLNCLYERCVAVDISIYMYQCMKTGDFMENIYAFLSLFKYYCITPIFVFDGKPPAEKRETIMKRNAEKNLAMQEFHELKKSEHAPEEAEAVERRMKVLKQKMARITRTNITEVIELIRAFGFSYYIAPQEADQLCVHLVESAGAYAVMSDDMDIIISGCSRVIRNFNMAKHEAVLYHTENILTDLKLSLTQFREIVVLSGTDYHENETGISLENAFELYETYRGEEMGTDPSFYDWLNTRLFSTEKKASACDMLDISKYTDELNAFLKRESLNTSLTDIEAIKTIMRKHRFIFL</sequence>
<dbReference type="PANTHER" id="PTHR11081:SF9">
    <property type="entry name" value="FLAP ENDONUCLEASE 1"/>
    <property type="match status" value="1"/>
</dbReference>
<dbReference type="InterPro" id="IPR006085">
    <property type="entry name" value="XPG_DNA_repair_N"/>
</dbReference>
<keyword evidence="1" id="KW-0479">Metal-binding</keyword>
<evidence type="ECO:0000256" key="2">
    <source>
        <dbReference type="ARBA" id="ARBA00022759"/>
    </source>
</evidence>
<protein>
    <recommendedName>
        <fullName evidence="7">XPG N-terminal domain-containing protein</fullName>
    </recommendedName>
</protein>
<proteinExistence type="predicted"/>
<dbReference type="Pfam" id="PF00752">
    <property type="entry name" value="XPG_N"/>
    <property type="match status" value="1"/>
</dbReference>
<dbReference type="GO" id="GO:0046872">
    <property type="term" value="F:metal ion binding"/>
    <property type="evidence" value="ECO:0007669"/>
    <property type="project" value="UniProtKB-KW"/>
</dbReference>
<organism evidence="6">
    <name type="scientific">viral metagenome</name>
    <dbReference type="NCBI Taxonomy" id="1070528"/>
    <lineage>
        <taxon>unclassified sequences</taxon>
        <taxon>metagenomes</taxon>
        <taxon>organismal metagenomes</taxon>
    </lineage>
</organism>
<dbReference type="AlphaFoldDB" id="A0A6C0E255"/>
<dbReference type="SMART" id="SM00485">
    <property type="entry name" value="XPGN"/>
    <property type="match status" value="1"/>
</dbReference>
<feature type="domain" description="XPG N-terminal" evidence="5">
    <location>
        <begin position="1"/>
        <end position="93"/>
    </location>
</feature>
<evidence type="ECO:0000313" key="6">
    <source>
        <dbReference type="EMBL" id="QHT21495.1"/>
    </source>
</evidence>
<dbReference type="PRINTS" id="PR00853">
    <property type="entry name" value="XPGRADSUPER"/>
</dbReference>
<dbReference type="SUPFAM" id="SSF88723">
    <property type="entry name" value="PIN domain-like"/>
    <property type="match status" value="1"/>
</dbReference>
<dbReference type="SMART" id="SM00484">
    <property type="entry name" value="XPGI"/>
    <property type="match status" value="1"/>
</dbReference>
<name>A0A6C0E255_9ZZZZ</name>
<evidence type="ECO:0000256" key="1">
    <source>
        <dbReference type="ARBA" id="ARBA00022723"/>
    </source>
</evidence>
<keyword evidence="2" id="KW-0378">Hydrolase</keyword>
<evidence type="ECO:0000259" key="4">
    <source>
        <dbReference type="SMART" id="SM00484"/>
    </source>
</evidence>
<keyword evidence="2" id="KW-0540">Nuclease</keyword>
<dbReference type="PANTHER" id="PTHR11081">
    <property type="entry name" value="FLAP ENDONUCLEASE FAMILY MEMBER"/>
    <property type="match status" value="1"/>
</dbReference>
<evidence type="ECO:0000259" key="5">
    <source>
        <dbReference type="SMART" id="SM00485"/>
    </source>
</evidence>
<evidence type="ECO:0000256" key="3">
    <source>
        <dbReference type="ARBA" id="ARBA00022842"/>
    </source>
</evidence>